<organism evidence="12 13">
    <name type="scientific">Ceraceosorus bombacis</name>
    <dbReference type="NCBI Taxonomy" id="401625"/>
    <lineage>
        <taxon>Eukaryota</taxon>
        <taxon>Fungi</taxon>
        <taxon>Dikarya</taxon>
        <taxon>Basidiomycota</taxon>
        <taxon>Ustilaginomycotina</taxon>
        <taxon>Exobasidiomycetes</taxon>
        <taxon>Ceraceosorales</taxon>
        <taxon>Ceraceosoraceae</taxon>
        <taxon>Ceraceosorus</taxon>
    </lineage>
</organism>
<keyword evidence="4" id="KW-0521">NADP</keyword>
<dbReference type="STRING" id="401625.A0A0P1BRK1"/>
<dbReference type="GO" id="GO:0016020">
    <property type="term" value="C:membrane"/>
    <property type="evidence" value="ECO:0007669"/>
    <property type="project" value="UniProtKB-SubCell"/>
</dbReference>
<dbReference type="CDD" id="cd05339">
    <property type="entry name" value="17beta-HSDXI-like_SDR_c"/>
    <property type="match status" value="1"/>
</dbReference>
<keyword evidence="3" id="KW-0812">Transmembrane</keyword>
<proteinExistence type="inferred from homology"/>
<dbReference type="PANTHER" id="PTHR24322:SF736">
    <property type="entry name" value="RETINOL DEHYDROGENASE 10"/>
    <property type="match status" value="1"/>
</dbReference>
<dbReference type="FunFam" id="3.40.50.720:FF:000131">
    <property type="entry name" value="Short-chain dehydrogenase/reductase 3"/>
    <property type="match status" value="1"/>
</dbReference>
<reference evidence="12 13" key="1">
    <citation type="submission" date="2014-09" db="EMBL/GenBank/DDBJ databases">
        <authorList>
            <person name="Magalhaes I.L.F."/>
            <person name="Oliveira U."/>
            <person name="Santos F.R."/>
            <person name="Vidigal T.H.D.A."/>
            <person name="Brescovit A.D."/>
            <person name="Santos A.J."/>
        </authorList>
    </citation>
    <scope>NUCLEOTIDE SEQUENCE [LARGE SCALE GENOMIC DNA]</scope>
</reference>
<comment type="function">
    <text evidence="9">Catalyzes the reduction of all-trans-retinal to all-trans-retinol in the presence of NADPH.</text>
</comment>
<evidence type="ECO:0000256" key="8">
    <source>
        <dbReference type="ARBA" id="ARBA00023136"/>
    </source>
</evidence>
<dbReference type="InterPro" id="IPR002347">
    <property type="entry name" value="SDR_fam"/>
</dbReference>
<keyword evidence="8" id="KW-0472">Membrane</keyword>
<dbReference type="PRINTS" id="PR00081">
    <property type="entry name" value="GDHRDH"/>
</dbReference>
<dbReference type="AlphaFoldDB" id="A0A0P1BRK1"/>
<dbReference type="PROSITE" id="PS00061">
    <property type="entry name" value="ADH_SHORT"/>
    <property type="match status" value="1"/>
</dbReference>
<dbReference type="PANTHER" id="PTHR24322">
    <property type="entry name" value="PKSB"/>
    <property type="match status" value="1"/>
</dbReference>
<evidence type="ECO:0000256" key="2">
    <source>
        <dbReference type="ARBA" id="ARBA00006484"/>
    </source>
</evidence>
<comment type="similarity">
    <text evidence="2">Belongs to the short-chain dehydrogenases/reductases (SDR) family.</text>
</comment>
<protein>
    <recommendedName>
        <fullName evidence="10">Short-chain dehydrogenase/reductase 3</fullName>
    </recommendedName>
    <alternativeName>
        <fullName evidence="11">Retinal short-chain dehydrogenase/reductase 1</fullName>
    </alternativeName>
</protein>
<evidence type="ECO:0000256" key="6">
    <source>
        <dbReference type="ARBA" id="ARBA00023002"/>
    </source>
</evidence>
<evidence type="ECO:0000256" key="7">
    <source>
        <dbReference type="ARBA" id="ARBA00023098"/>
    </source>
</evidence>
<evidence type="ECO:0000256" key="3">
    <source>
        <dbReference type="ARBA" id="ARBA00022692"/>
    </source>
</evidence>
<keyword evidence="5" id="KW-1133">Transmembrane helix</keyword>
<evidence type="ECO:0000313" key="12">
    <source>
        <dbReference type="EMBL" id="CEH18512.1"/>
    </source>
</evidence>
<evidence type="ECO:0000256" key="9">
    <source>
        <dbReference type="ARBA" id="ARBA00059620"/>
    </source>
</evidence>
<dbReference type="OrthoDB" id="10253736at2759"/>
<dbReference type="SUPFAM" id="SSF51735">
    <property type="entry name" value="NAD(P)-binding Rossmann-fold domains"/>
    <property type="match status" value="1"/>
</dbReference>
<evidence type="ECO:0000256" key="5">
    <source>
        <dbReference type="ARBA" id="ARBA00022989"/>
    </source>
</evidence>
<keyword evidence="6" id="KW-0560">Oxidoreductase</keyword>
<evidence type="ECO:0000256" key="11">
    <source>
        <dbReference type="ARBA" id="ARBA00082544"/>
    </source>
</evidence>
<dbReference type="Proteomes" id="UP000054845">
    <property type="component" value="Unassembled WGS sequence"/>
</dbReference>
<evidence type="ECO:0000313" key="13">
    <source>
        <dbReference type="Proteomes" id="UP000054845"/>
    </source>
</evidence>
<evidence type="ECO:0000256" key="10">
    <source>
        <dbReference type="ARBA" id="ARBA00068717"/>
    </source>
</evidence>
<dbReference type="Gene3D" id="3.40.50.720">
    <property type="entry name" value="NAD(P)-binding Rossmann-like Domain"/>
    <property type="match status" value="1"/>
</dbReference>
<evidence type="ECO:0000256" key="1">
    <source>
        <dbReference type="ARBA" id="ARBA00004141"/>
    </source>
</evidence>
<comment type="subcellular location">
    <subcellularLocation>
        <location evidence="1">Membrane</location>
        <topology evidence="1">Multi-pass membrane protein</topology>
    </subcellularLocation>
</comment>
<dbReference type="InterPro" id="IPR036291">
    <property type="entry name" value="NAD(P)-bd_dom_sf"/>
</dbReference>
<dbReference type="InterPro" id="IPR020904">
    <property type="entry name" value="Sc_DH/Rdtase_CS"/>
</dbReference>
<keyword evidence="7" id="KW-0443">Lipid metabolism</keyword>
<keyword evidence="13" id="KW-1185">Reference proteome</keyword>
<dbReference type="EMBL" id="CCYA01000275">
    <property type="protein sequence ID" value="CEH18512.1"/>
    <property type="molecule type" value="Genomic_DNA"/>
</dbReference>
<evidence type="ECO:0000256" key="4">
    <source>
        <dbReference type="ARBA" id="ARBA00022857"/>
    </source>
</evidence>
<sequence>MSTSTQPDKPTLFFRGNYVTFDNLKWILDRTALSPLSLFLIPALAYFLDQRASGNVSTDISSYPVPSLESLKTLVKDTYPWLGKVWLFILLRGFNKLATRYVRNHGEWKPDRPNWKKEVVVITGGAAGIGKATVELLSHNKRTKIAVLDMAPPSYAKAPPGAPEILYFKTDVSDPAQVKSAADQIRAKFGEPTILMNCAGVANGSLILEAEIGSISRLWRINTLANWITAQEFLPAMVKANHGHIMTVASSASYMSLPQMAEYATSKSAALSFHEVLSGEINARYGSRKIRTSICCPTKVRTALGDGMEDHADPFITPNLMPVQVGQAIVDAFDSGLSQYVIMPEFMRILPWMRAVPDWMRRIVNVVGNTDNQVSDKSVKRALNNGYGADWDGDAKEARQRVLDRVNKK</sequence>
<dbReference type="GO" id="GO:0052650">
    <property type="term" value="F:all-trans-retinol dehydrogenase (NADP+) activity"/>
    <property type="evidence" value="ECO:0007669"/>
    <property type="project" value="UniProtKB-ARBA"/>
</dbReference>
<name>A0A0P1BRK1_9BASI</name>
<accession>A0A0P1BRK1</accession>
<dbReference type="Pfam" id="PF00106">
    <property type="entry name" value="adh_short"/>
    <property type="match status" value="1"/>
</dbReference>